<dbReference type="Proteomes" id="UP001177003">
    <property type="component" value="Chromosome 4"/>
</dbReference>
<dbReference type="AlphaFoldDB" id="A0AA36E211"/>
<reference evidence="1" key="1">
    <citation type="submission" date="2023-04" db="EMBL/GenBank/DDBJ databases">
        <authorList>
            <person name="Vijverberg K."/>
            <person name="Xiong W."/>
            <person name="Schranz E."/>
        </authorList>
    </citation>
    <scope>NUCLEOTIDE SEQUENCE</scope>
</reference>
<organism evidence="1 2">
    <name type="scientific">Lactuca saligna</name>
    <name type="common">Willowleaf lettuce</name>
    <dbReference type="NCBI Taxonomy" id="75948"/>
    <lineage>
        <taxon>Eukaryota</taxon>
        <taxon>Viridiplantae</taxon>
        <taxon>Streptophyta</taxon>
        <taxon>Embryophyta</taxon>
        <taxon>Tracheophyta</taxon>
        <taxon>Spermatophyta</taxon>
        <taxon>Magnoliopsida</taxon>
        <taxon>eudicotyledons</taxon>
        <taxon>Gunneridae</taxon>
        <taxon>Pentapetalae</taxon>
        <taxon>asterids</taxon>
        <taxon>campanulids</taxon>
        <taxon>Asterales</taxon>
        <taxon>Asteraceae</taxon>
        <taxon>Cichorioideae</taxon>
        <taxon>Cichorieae</taxon>
        <taxon>Lactucinae</taxon>
        <taxon>Lactuca</taxon>
    </lineage>
</organism>
<proteinExistence type="predicted"/>
<sequence>MAWIRLFHPQEPVYKELCVEFLDIVYFTKKKGVNDRKNITFFLGGERRELSLVDFAMRTNLYLPYEVYSESYIEFIFQCLTLNEEFKEANYWPSIANRVYQNRDNPRK</sequence>
<keyword evidence="2" id="KW-1185">Reference proteome</keyword>
<name>A0AA36E211_LACSI</name>
<evidence type="ECO:0000313" key="2">
    <source>
        <dbReference type="Proteomes" id="UP001177003"/>
    </source>
</evidence>
<gene>
    <name evidence="1" type="ORF">LSALG_LOCUS20150</name>
</gene>
<protein>
    <submittedName>
        <fullName evidence="1">Uncharacterized protein</fullName>
    </submittedName>
</protein>
<dbReference type="EMBL" id="OX465080">
    <property type="protein sequence ID" value="CAI9280404.1"/>
    <property type="molecule type" value="Genomic_DNA"/>
</dbReference>
<accession>A0AA36E211</accession>
<evidence type="ECO:0000313" key="1">
    <source>
        <dbReference type="EMBL" id="CAI9280404.1"/>
    </source>
</evidence>